<evidence type="ECO:0000256" key="6">
    <source>
        <dbReference type="ARBA" id="ARBA00023136"/>
    </source>
</evidence>
<evidence type="ECO:0000256" key="5">
    <source>
        <dbReference type="ARBA" id="ARBA00022989"/>
    </source>
</evidence>
<feature type="transmembrane region" description="Helical" evidence="7">
    <location>
        <begin position="116"/>
        <end position="136"/>
    </location>
</feature>
<evidence type="ECO:0000256" key="3">
    <source>
        <dbReference type="ARBA" id="ARBA00022475"/>
    </source>
</evidence>
<protein>
    <submittedName>
        <fullName evidence="8">Putative permease</fullName>
    </submittedName>
</protein>
<dbReference type="PANTHER" id="PTHR34184">
    <property type="entry name" value="UPF0718 PROTEIN YCGR"/>
    <property type="match status" value="1"/>
</dbReference>
<dbReference type="InterPro" id="IPR052923">
    <property type="entry name" value="UPF0718"/>
</dbReference>
<dbReference type="GO" id="GO:0005886">
    <property type="term" value="C:plasma membrane"/>
    <property type="evidence" value="ECO:0007669"/>
    <property type="project" value="UniProtKB-SubCell"/>
</dbReference>
<dbReference type="Pfam" id="PF03773">
    <property type="entry name" value="ArsP_1"/>
    <property type="match status" value="1"/>
</dbReference>
<evidence type="ECO:0000256" key="4">
    <source>
        <dbReference type="ARBA" id="ARBA00022692"/>
    </source>
</evidence>
<gene>
    <name evidence="8" type="ORF">SCABRO_00726</name>
</gene>
<comment type="subcellular location">
    <subcellularLocation>
        <location evidence="1">Cell membrane</location>
        <topology evidence="1">Multi-pass membrane protein</topology>
    </subcellularLocation>
</comment>
<evidence type="ECO:0000256" key="1">
    <source>
        <dbReference type="ARBA" id="ARBA00004651"/>
    </source>
</evidence>
<dbReference type="EMBL" id="JRYO01000053">
    <property type="protein sequence ID" value="KHE93507.1"/>
    <property type="molecule type" value="Genomic_DNA"/>
</dbReference>
<keyword evidence="5 7" id="KW-1133">Transmembrane helix</keyword>
<feature type="transmembrane region" description="Helical" evidence="7">
    <location>
        <begin position="325"/>
        <end position="343"/>
    </location>
</feature>
<evidence type="ECO:0000313" key="8">
    <source>
        <dbReference type="EMBL" id="KHE93507.1"/>
    </source>
</evidence>
<feature type="transmembrane region" description="Helical" evidence="7">
    <location>
        <begin position="285"/>
        <end position="305"/>
    </location>
</feature>
<dbReference type="PANTHER" id="PTHR34184:SF4">
    <property type="entry name" value="UPF0718 PROTEIN YCGR"/>
    <property type="match status" value="1"/>
</dbReference>
<accession>A0A0B0EKC8</accession>
<comment type="similarity">
    <text evidence="2">Belongs to the UPF0718 family.</text>
</comment>
<sequence>MELIKLFFFGIWEIFQLLAPFMLIGLLLAGMLHVFIPRHVIQRLMGGKGLLSVITSAAIGIPLPICSCAVVPVSIELHRKGASKPSIMSFLITTPESGTDSIMITWGLLGPFMAIARPIASFFSALLAGSFAIGLLRDSDKKHVGEKEDSGCHNHGEECFDDERCVGIVQCFKRIWNYAFIKMADEIVFSLSVGLLLAGLIIVAFPDNLAMYGLEKGIIPMLIMLAVSVPLYICASASTPIAAALIVKGISPGAAMVFLLAGPATNVTTIAMLTRQFGGRFVRIYMACIIAGALISGYAFDYLLVLSGIHIIPTMSMDSHSFTGTFQWVSALLLIALMIWRFWNGAARTGLKDLYNNTFVLFSKKRISKT</sequence>
<keyword evidence="4 7" id="KW-0812">Transmembrane</keyword>
<feature type="transmembrane region" description="Helical" evidence="7">
    <location>
        <begin position="50"/>
        <end position="75"/>
    </location>
</feature>
<dbReference type="InterPro" id="IPR005524">
    <property type="entry name" value="DUF318"/>
</dbReference>
<proteinExistence type="inferred from homology"/>
<reference evidence="8 9" key="1">
    <citation type="submission" date="2014-10" db="EMBL/GenBank/DDBJ databases">
        <title>Draft genome of anammox bacterium scalindua brodae, obtained using differential coverage binning of sequence data from two enrichment reactors.</title>
        <authorList>
            <person name="Speth D.R."/>
            <person name="Russ L."/>
            <person name="Kartal B."/>
            <person name="Op den Camp H.J."/>
            <person name="Dutilh B.E."/>
            <person name="Jetten M.S."/>
        </authorList>
    </citation>
    <scope>NUCLEOTIDE SEQUENCE [LARGE SCALE GENOMIC DNA]</scope>
    <source>
        <strain evidence="8">RU1</strain>
    </source>
</reference>
<dbReference type="AlphaFoldDB" id="A0A0B0EKC8"/>
<keyword evidence="6 7" id="KW-0472">Membrane</keyword>
<organism evidence="8 9">
    <name type="scientific">Candidatus Scalindua brodae</name>
    <dbReference type="NCBI Taxonomy" id="237368"/>
    <lineage>
        <taxon>Bacteria</taxon>
        <taxon>Pseudomonadati</taxon>
        <taxon>Planctomycetota</taxon>
        <taxon>Candidatus Brocadiia</taxon>
        <taxon>Candidatus Brocadiales</taxon>
        <taxon>Candidatus Scalinduaceae</taxon>
        <taxon>Candidatus Scalindua</taxon>
    </lineage>
</organism>
<dbReference type="NCBIfam" id="NF033936">
    <property type="entry name" value="CuZnOut_SO0444"/>
    <property type="match status" value="1"/>
</dbReference>
<comment type="caution">
    <text evidence="8">The sequence shown here is derived from an EMBL/GenBank/DDBJ whole genome shotgun (WGS) entry which is preliminary data.</text>
</comment>
<dbReference type="Proteomes" id="UP000030652">
    <property type="component" value="Unassembled WGS sequence"/>
</dbReference>
<name>A0A0B0EKC8_9BACT</name>
<dbReference type="eggNOG" id="COG0701">
    <property type="taxonomic scope" value="Bacteria"/>
</dbReference>
<feature type="transmembrane region" description="Helical" evidence="7">
    <location>
        <begin position="6"/>
        <end position="29"/>
    </location>
</feature>
<feature type="transmembrane region" description="Helical" evidence="7">
    <location>
        <begin position="187"/>
        <end position="206"/>
    </location>
</feature>
<keyword evidence="3" id="KW-1003">Cell membrane</keyword>
<evidence type="ECO:0000256" key="2">
    <source>
        <dbReference type="ARBA" id="ARBA00006386"/>
    </source>
</evidence>
<evidence type="ECO:0000313" key="9">
    <source>
        <dbReference type="Proteomes" id="UP000030652"/>
    </source>
</evidence>
<evidence type="ECO:0000256" key="7">
    <source>
        <dbReference type="SAM" id="Phobius"/>
    </source>
</evidence>